<proteinExistence type="predicted"/>
<comment type="caution">
    <text evidence="2">The sequence shown here is derived from an EMBL/GenBank/DDBJ whole genome shotgun (WGS) entry which is preliminary data.</text>
</comment>
<dbReference type="Proteomes" id="UP001248709">
    <property type="component" value="Unassembled WGS sequence"/>
</dbReference>
<name>A0ABU3HBF4_9BACL</name>
<keyword evidence="3" id="KW-1185">Reference proteome</keyword>
<keyword evidence="1" id="KW-1133">Transmembrane helix</keyword>
<accession>A0ABU3HBF4</accession>
<reference evidence="2 3" key="1">
    <citation type="submission" date="2023-07" db="EMBL/GenBank/DDBJ databases">
        <title>Genomic Encyclopedia of Type Strains, Phase IV (KMG-IV): sequencing the most valuable type-strain genomes for metagenomic binning, comparative biology and taxonomic classification.</title>
        <authorList>
            <person name="Goeker M."/>
        </authorList>
    </citation>
    <scope>NUCLEOTIDE SEQUENCE [LARGE SCALE GENOMIC DNA]</scope>
    <source>
        <strain evidence="2 3">T98</strain>
    </source>
</reference>
<organism evidence="2 3">
    <name type="scientific">Paenibacillus forsythiae</name>
    <dbReference type="NCBI Taxonomy" id="365616"/>
    <lineage>
        <taxon>Bacteria</taxon>
        <taxon>Bacillati</taxon>
        <taxon>Bacillota</taxon>
        <taxon>Bacilli</taxon>
        <taxon>Bacillales</taxon>
        <taxon>Paenibacillaceae</taxon>
        <taxon>Paenibacillus</taxon>
    </lineage>
</organism>
<keyword evidence="1" id="KW-0472">Membrane</keyword>
<evidence type="ECO:0000313" key="3">
    <source>
        <dbReference type="Proteomes" id="UP001248709"/>
    </source>
</evidence>
<feature type="transmembrane region" description="Helical" evidence="1">
    <location>
        <begin position="56"/>
        <end position="80"/>
    </location>
</feature>
<feature type="transmembrane region" description="Helical" evidence="1">
    <location>
        <begin position="24"/>
        <end position="44"/>
    </location>
</feature>
<keyword evidence="1" id="KW-0812">Transmembrane</keyword>
<gene>
    <name evidence="2" type="ORF">J2Z22_003749</name>
</gene>
<evidence type="ECO:0000256" key="1">
    <source>
        <dbReference type="SAM" id="Phobius"/>
    </source>
</evidence>
<dbReference type="EMBL" id="JAUSUY010000018">
    <property type="protein sequence ID" value="MDT3428158.1"/>
    <property type="molecule type" value="Genomic_DNA"/>
</dbReference>
<evidence type="ECO:0000313" key="2">
    <source>
        <dbReference type="EMBL" id="MDT3428158.1"/>
    </source>
</evidence>
<sequence>MGEMRCRERNEGDIESGERMKKRYSAAMVLYMLVLVLAFLSLMAGGEKSGGGFFDFSGLATAFGIGIAVVGTLLFALYLLLVYTYSRGWRTFLVTISVLAGILLIGTASGLIKSKVAQNKNLDFSSAIVLQPGTRHMELDHSQSQARETKYKFLPQRDGELTIQLTPVGWDDQIRAISVYDSRKKKMIRRNGNVPSHVKISDAVSGQWVYVTVQTRSAYDVYRITIDQ</sequence>
<protein>
    <submittedName>
        <fullName evidence="2">Uncharacterized protein</fullName>
    </submittedName>
</protein>
<dbReference type="RefSeq" id="WP_025696636.1">
    <property type="nucleotide sequence ID" value="NZ_JAUSUY010000018.1"/>
</dbReference>
<feature type="transmembrane region" description="Helical" evidence="1">
    <location>
        <begin position="92"/>
        <end position="112"/>
    </location>
</feature>